<dbReference type="SUPFAM" id="SSF52047">
    <property type="entry name" value="RNI-like"/>
    <property type="match status" value="1"/>
</dbReference>
<evidence type="ECO:0000313" key="2">
    <source>
        <dbReference type="EMBL" id="KAK8878347.1"/>
    </source>
</evidence>
<organism evidence="2 3">
    <name type="scientific">Tritrichomonas musculus</name>
    <dbReference type="NCBI Taxonomy" id="1915356"/>
    <lineage>
        <taxon>Eukaryota</taxon>
        <taxon>Metamonada</taxon>
        <taxon>Parabasalia</taxon>
        <taxon>Tritrichomonadida</taxon>
        <taxon>Tritrichomonadidae</taxon>
        <taxon>Tritrichomonas</taxon>
    </lineage>
</organism>
<dbReference type="Gene3D" id="3.80.10.10">
    <property type="entry name" value="Ribonuclease Inhibitor"/>
    <property type="match status" value="1"/>
</dbReference>
<comment type="caution">
    <text evidence="2">The sequence shown here is derived from an EMBL/GenBank/DDBJ whole genome shotgun (WGS) entry which is preliminary data.</text>
</comment>
<name>A0ABR2JM55_9EUKA</name>
<dbReference type="PANTHER" id="PTHR24110:SF3">
    <property type="entry name" value="CENTROSOMAL PROTEIN OF 78 KDA"/>
    <property type="match status" value="1"/>
</dbReference>
<accession>A0ABR2JM55</accession>
<sequence length="303" mass="34233">MLSDSAVRELANGRGSTYIFDLSDIDAKFYEPLFRTLQRFIPKNVDSIGFTCDHLLEARRNASSGKSFPESITRSIMKNRRHYLQNVVELLSHVILRSTRLKSVKLSNLELTLDQILRIIESISKSVSVDSLVLNRIDLGDDGLKVILRILDSNQIRSLGFLFCHLTTKSTVPILNFIKSRTARGAGISKFDISVQEFSQNDIVKIQQALKVSGSNSPVKKSANQSNLAQNNSNEGRYETLLRENKQLKEELQRLKNSVNTVQYNDKVFVVGKGAEQFVRFLNEIGPKLQILEEQKSNIASFI</sequence>
<reference evidence="2 3" key="1">
    <citation type="submission" date="2024-04" db="EMBL/GenBank/DDBJ databases">
        <title>Tritrichomonas musculus Genome.</title>
        <authorList>
            <person name="Alves-Ferreira E."/>
            <person name="Grigg M."/>
            <person name="Lorenzi H."/>
            <person name="Galac M."/>
        </authorList>
    </citation>
    <scope>NUCLEOTIDE SEQUENCE [LARGE SCALE GENOMIC DNA]</scope>
    <source>
        <strain evidence="2 3">EAF2021</strain>
    </source>
</reference>
<feature type="compositionally biased region" description="Low complexity" evidence="1">
    <location>
        <begin position="222"/>
        <end position="234"/>
    </location>
</feature>
<feature type="region of interest" description="Disordered" evidence="1">
    <location>
        <begin position="215"/>
        <end position="236"/>
    </location>
</feature>
<evidence type="ECO:0000256" key="1">
    <source>
        <dbReference type="SAM" id="MobiDB-lite"/>
    </source>
</evidence>
<dbReference type="Proteomes" id="UP001470230">
    <property type="component" value="Unassembled WGS sequence"/>
</dbReference>
<evidence type="ECO:0000313" key="3">
    <source>
        <dbReference type="Proteomes" id="UP001470230"/>
    </source>
</evidence>
<gene>
    <name evidence="2" type="ORF">M9Y10_005115</name>
</gene>
<keyword evidence="3" id="KW-1185">Reference proteome</keyword>
<protein>
    <submittedName>
        <fullName evidence="2">Uncharacterized protein</fullName>
    </submittedName>
</protein>
<dbReference type="PANTHER" id="PTHR24110">
    <property type="entry name" value="CENTROSOMAL PROTEIN OF 78 KDA"/>
    <property type="match status" value="1"/>
</dbReference>
<dbReference type="EMBL" id="JAPFFF010000011">
    <property type="protein sequence ID" value="KAK8878347.1"/>
    <property type="molecule type" value="Genomic_DNA"/>
</dbReference>
<proteinExistence type="predicted"/>
<dbReference type="InterPro" id="IPR032675">
    <property type="entry name" value="LRR_dom_sf"/>
</dbReference>